<evidence type="ECO:0000256" key="4">
    <source>
        <dbReference type="PIRSR" id="PIRSR000106-2"/>
    </source>
</evidence>
<keyword evidence="5" id="KW-0479">Metal-binding</keyword>
<dbReference type="GO" id="GO:0016616">
    <property type="term" value="F:oxidoreductase activity, acting on the CH-OH group of donors, NAD or NADP as acceptor"/>
    <property type="evidence" value="ECO:0007669"/>
    <property type="project" value="InterPro"/>
</dbReference>
<feature type="binding site" evidence="4">
    <location>
        <position position="285"/>
    </location>
    <ligand>
        <name>(S)-malate</name>
        <dbReference type="ChEBI" id="CHEBI:15589"/>
    </ligand>
</feature>
<gene>
    <name evidence="8" type="primary">ytsJ</name>
    <name evidence="8" type="ORF">MESINF_2652</name>
</gene>
<dbReference type="EMBL" id="LS974202">
    <property type="protein sequence ID" value="SSC14092.1"/>
    <property type="molecule type" value="Genomic_DNA"/>
</dbReference>
<dbReference type="PANTHER" id="PTHR43237:SF4">
    <property type="entry name" value="NADP-DEPENDENT MALIC ENZYME"/>
    <property type="match status" value="1"/>
</dbReference>
<evidence type="ECO:0000256" key="2">
    <source>
        <dbReference type="ARBA" id="ARBA00023002"/>
    </source>
</evidence>
<dbReference type="SMART" id="SM01274">
    <property type="entry name" value="malic"/>
    <property type="match status" value="1"/>
</dbReference>
<dbReference type="FunFam" id="3.40.50.10380:FF:000003">
    <property type="entry name" value="NADP-dependent malic enzyme"/>
    <property type="match status" value="1"/>
</dbReference>
<reference evidence="8 9" key="1">
    <citation type="submission" date="2017-01" db="EMBL/GenBank/DDBJ databases">
        <authorList>
            <person name="Erauso G."/>
        </authorList>
    </citation>
    <scope>NUCLEOTIDE SEQUENCE [LARGE SCALE GENOMIC DNA]</scope>
    <source>
        <strain evidence="8">MESINF1</strain>
    </source>
</reference>
<feature type="domain" description="Malic enzyme NAD-binding" evidence="6">
    <location>
        <begin position="158"/>
        <end position="383"/>
    </location>
</feature>
<dbReference type="AlphaFoldDB" id="A0A7Z7LIC5"/>
<feature type="binding site" evidence="4">
    <location>
        <position position="315"/>
    </location>
    <ligand>
        <name>(S)-malate</name>
        <dbReference type="ChEBI" id="CHEBI:15589"/>
    </ligand>
</feature>
<dbReference type="InterPro" id="IPR037062">
    <property type="entry name" value="Malic_N_dom_sf"/>
</dbReference>
<dbReference type="PIRSF" id="PIRSF000106">
    <property type="entry name" value="ME"/>
    <property type="match status" value="1"/>
</dbReference>
<comment type="cofactor">
    <cofactor evidence="5">
        <name>Mg(2+)</name>
        <dbReference type="ChEBI" id="CHEBI:18420"/>
    </cofactor>
    <cofactor evidence="5">
        <name>Mn(2+)</name>
        <dbReference type="ChEBI" id="CHEBI:29035"/>
    </cofactor>
    <text evidence="5">Divalent metal cations. Prefers magnesium or manganese.</text>
</comment>
<dbReference type="SUPFAM" id="SSF53223">
    <property type="entry name" value="Aminoacid dehydrogenase-like, N-terminal domain"/>
    <property type="match status" value="1"/>
</dbReference>
<organism evidence="8 9">
    <name type="scientific">Mesotoga infera</name>
    <dbReference type="NCBI Taxonomy" id="1236046"/>
    <lineage>
        <taxon>Bacteria</taxon>
        <taxon>Thermotogati</taxon>
        <taxon>Thermotogota</taxon>
        <taxon>Thermotogae</taxon>
        <taxon>Kosmotogales</taxon>
        <taxon>Kosmotogaceae</taxon>
        <taxon>Mesotoga</taxon>
    </lineage>
</organism>
<protein>
    <submittedName>
        <fullName evidence="8">Putative NAD-dependent malic enzyme 4</fullName>
        <ecNumber evidence="8">1.1.1.38</ecNumber>
    </submittedName>
</protein>
<dbReference type="KEGG" id="minf:MESINF_2652"/>
<dbReference type="InterPro" id="IPR012302">
    <property type="entry name" value="Malic_NAD-bd"/>
</dbReference>
<feature type="binding site" evidence="5">
    <location>
        <position position="131"/>
    </location>
    <ligand>
        <name>a divalent metal cation</name>
        <dbReference type="ChEBI" id="CHEBI:60240"/>
    </ligand>
</feature>
<dbReference type="EC" id="1.1.1.38" evidence="8"/>
<evidence type="ECO:0000259" key="6">
    <source>
        <dbReference type="SMART" id="SM00919"/>
    </source>
</evidence>
<feature type="domain" description="Malic enzyme N-terminal" evidence="7">
    <location>
        <begin position="13"/>
        <end position="146"/>
    </location>
</feature>
<feature type="binding site" evidence="5">
    <location>
        <position position="157"/>
    </location>
    <ligand>
        <name>a divalent metal cation</name>
        <dbReference type="ChEBI" id="CHEBI:60240"/>
    </ligand>
</feature>
<name>A0A7Z7LIC5_9BACT</name>
<evidence type="ECO:0000313" key="8">
    <source>
        <dbReference type="EMBL" id="SSC14092.1"/>
    </source>
</evidence>
<keyword evidence="9" id="KW-1185">Reference proteome</keyword>
<evidence type="ECO:0000256" key="3">
    <source>
        <dbReference type="PIRSR" id="PIRSR000106-1"/>
    </source>
</evidence>
<keyword evidence="2 8" id="KW-0560">Oxidoreductase</keyword>
<dbReference type="PANTHER" id="PTHR43237">
    <property type="entry name" value="NADP-DEPENDENT MALIC ENZYME"/>
    <property type="match status" value="1"/>
</dbReference>
<dbReference type="InterPro" id="IPR045213">
    <property type="entry name" value="Malic_NAD-bd_bact_type"/>
</dbReference>
<evidence type="ECO:0000313" key="9">
    <source>
        <dbReference type="Proteomes" id="UP000250796"/>
    </source>
</evidence>
<dbReference type="CDD" id="cd05311">
    <property type="entry name" value="NAD_bind_2_malic_enz"/>
    <property type="match status" value="1"/>
</dbReference>
<dbReference type="InterPro" id="IPR046346">
    <property type="entry name" value="Aminoacid_DH-like_N_sf"/>
</dbReference>
<dbReference type="InterPro" id="IPR036291">
    <property type="entry name" value="NAD(P)-bd_dom_sf"/>
</dbReference>
<dbReference type="InterPro" id="IPR012301">
    <property type="entry name" value="Malic_N_dom"/>
</dbReference>
<evidence type="ECO:0000256" key="5">
    <source>
        <dbReference type="PIRSR" id="PIRSR000106-3"/>
    </source>
</evidence>
<evidence type="ECO:0000259" key="7">
    <source>
        <dbReference type="SMART" id="SM01274"/>
    </source>
</evidence>
<dbReference type="SUPFAM" id="SSF51735">
    <property type="entry name" value="NAD(P)-binding Rossmann-fold domains"/>
    <property type="match status" value="1"/>
</dbReference>
<dbReference type="Pfam" id="PF03949">
    <property type="entry name" value="Malic_M"/>
    <property type="match status" value="1"/>
</dbReference>
<dbReference type="InterPro" id="IPR001891">
    <property type="entry name" value="Malic_OxRdtase"/>
</dbReference>
<dbReference type="Pfam" id="PF00390">
    <property type="entry name" value="malic"/>
    <property type="match status" value="2"/>
</dbReference>
<dbReference type="InterPro" id="IPR051674">
    <property type="entry name" value="Malate_Decarboxylase"/>
</dbReference>
<accession>A0A7Z7LIC5</accession>
<sequence>MNEEALKLHKELRGKLEVKSRVSVDSMRALSLAYTPGVADVCRVINENKELVYDYTNKWNYVAVVSDGTAVLGLGDIGPEAGMPVMEGKALLFKEFGNVDAFPLCINVHEPDEIIAFVQALSPTFGGVNLEDISSPKCFYIEQELQRRLDIPIFHDDQHGAAIVATAALRNALKIVGKNMENLKVATVGVGAAGGATIKMLLAAGIRNIVAVDRNGILNKDDPKTLLNEFHRKIVGEINPDNLSGDLAKAIKGADVFIGTSVGGIISAEMIRSMAPGAIVFALANPVPEIMPDLAKEAGAKIVATGRSDFPNQINNVLAFPGIFRGALDVRSREINESMKLAATDALADAVGDDRLSADYILPKAFEPGIARKVAIAVARASLETGSAKLKISPNDIEETVDRGFRRIG</sequence>
<dbReference type="GO" id="GO:0051287">
    <property type="term" value="F:NAD binding"/>
    <property type="evidence" value="ECO:0007669"/>
    <property type="project" value="InterPro"/>
</dbReference>
<feature type="active site" description="Proton acceptor" evidence="3">
    <location>
        <position position="89"/>
    </location>
</feature>
<dbReference type="GO" id="GO:0046872">
    <property type="term" value="F:metal ion binding"/>
    <property type="evidence" value="ECO:0007669"/>
    <property type="project" value="UniProtKB-KW"/>
</dbReference>
<dbReference type="Gene3D" id="3.40.50.720">
    <property type="entry name" value="NAD(P)-binding Rossmann-like Domain"/>
    <property type="match status" value="1"/>
</dbReference>
<feature type="binding site" evidence="5">
    <location>
        <position position="132"/>
    </location>
    <ligand>
        <name>a divalent metal cation</name>
        <dbReference type="ChEBI" id="CHEBI:60240"/>
    </ligand>
</feature>
<dbReference type="SMART" id="SM00919">
    <property type="entry name" value="Malic_M"/>
    <property type="match status" value="1"/>
</dbReference>
<dbReference type="Proteomes" id="UP000250796">
    <property type="component" value="Chromosome MESINF"/>
</dbReference>
<evidence type="ECO:0000256" key="1">
    <source>
        <dbReference type="ARBA" id="ARBA00008785"/>
    </source>
</evidence>
<proteinExistence type="inferred from homology"/>
<dbReference type="GO" id="GO:0004470">
    <property type="term" value="F:malic enzyme activity"/>
    <property type="evidence" value="ECO:0007669"/>
    <property type="project" value="InterPro"/>
</dbReference>
<feature type="active site" description="Proton donor" evidence="3">
    <location>
        <position position="34"/>
    </location>
</feature>
<comment type="similarity">
    <text evidence="1">Belongs to the malic enzymes family.</text>
</comment>
<dbReference type="Gene3D" id="3.40.50.10380">
    <property type="entry name" value="Malic enzyme, N-terminal domain"/>
    <property type="match status" value="1"/>
</dbReference>